<feature type="transmembrane region" description="Helical" evidence="7">
    <location>
        <begin position="260"/>
        <end position="276"/>
    </location>
</feature>
<evidence type="ECO:0000256" key="6">
    <source>
        <dbReference type="ARBA" id="ARBA00023136"/>
    </source>
</evidence>
<proteinExistence type="inferred from homology"/>
<keyword evidence="3 7" id="KW-0997">Cell inner membrane</keyword>
<dbReference type="OrthoDB" id="9796052at2"/>
<feature type="transmembrane region" description="Helical" evidence="7">
    <location>
        <begin position="152"/>
        <end position="179"/>
    </location>
</feature>
<feature type="transmembrane region" description="Helical" evidence="7">
    <location>
        <begin position="69"/>
        <end position="87"/>
    </location>
</feature>
<keyword evidence="10" id="KW-1185">Reference proteome</keyword>
<dbReference type="eggNOG" id="COG1593">
    <property type="taxonomic scope" value="Bacteria"/>
</dbReference>
<evidence type="ECO:0000313" key="9">
    <source>
        <dbReference type="EMBL" id="AFT71304.1"/>
    </source>
</evidence>
<comment type="subcellular location">
    <subcellularLocation>
        <location evidence="1 7">Cell inner membrane</location>
        <topology evidence="1 7">Multi-pass membrane protein</topology>
    </subcellularLocation>
</comment>
<dbReference type="GO" id="GO:0022857">
    <property type="term" value="F:transmembrane transporter activity"/>
    <property type="evidence" value="ECO:0007669"/>
    <property type="project" value="UniProtKB-UniRule"/>
</dbReference>
<gene>
    <name evidence="9" type="ordered locus">B5T_03036</name>
</gene>
<name>K0CCM0_ALCDB</name>
<evidence type="ECO:0000259" key="8">
    <source>
        <dbReference type="Pfam" id="PF06808"/>
    </source>
</evidence>
<comment type="similarity">
    <text evidence="7">Belongs to the TRAP transporter large permease family.</text>
</comment>
<dbReference type="HOGENOM" id="CLU_019824_4_0_6"/>
<dbReference type="EMBL" id="CP003466">
    <property type="protein sequence ID" value="AFT71304.1"/>
    <property type="molecule type" value="Genomic_DNA"/>
</dbReference>
<dbReference type="GO" id="GO:0005886">
    <property type="term" value="C:plasma membrane"/>
    <property type="evidence" value="ECO:0007669"/>
    <property type="project" value="UniProtKB-SubCell"/>
</dbReference>
<feature type="domain" description="TRAP C4-dicarboxylate transport system permease DctM subunit" evidence="8">
    <location>
        <begin position="13"/>
        <end position="438"/>
    </location>
</feature>
<feature type="transmembrane region" description="Helical" evidence="7">
    <location>
        <begin position="185"/>
        <end position="209"/>
    </location>
</feature>
<feature type="transmembrane region" description="Helical" evidence="7">
    <location>
        <begin position="420"/>
        <end position="442"/>
    </location>
</feature>
<protein>
    <recommendedName>
        <fullName evidence="7">TRAP transporter large permease protein</fullName>
    </recommendedName>
</protein>
<dbReference type="AlphaFoldDB" id="K0CCM0"/>
<sequence>MEPQTIGIVVTTLMILALLLRIPIAVSLVAAGYGGLVLVLAARGDDTMMFASAFQSANTFLGELPYSSTAEYTFTTIPMFLLMGYLATEGGFTRDIYATARLWLARIPGGLAVASSVGCALFAAISGSSLATAAAMGKMALPEMLNWKYDKGLAAGVVAASGTLGSLIPPSILMILYAVFTEQSIAKLFVAGVIPGLLSLGIYVAMVMLRCRLNPDLAPPVPRVGFREKIHSLKGAWGMIVLIVLVVTGLYTGVFTPTEAGGVGSFGAFLLCLLSRRIGMADASNAFKETLKSTSMLFAAIIGAYMVTTFTALTGIAGDLTNWAAGFNDVPPIVILVSLSLLYVFLGTFMGAIEIMLLTLPVVVPIIKGLEYDLIWFGIIMIKYLEIGLISPPLGINVFIIKSVAGDKVRLAQIFRGVTWFIAMDILTLAILILFPEITLYLPSLM</sequence>
<dbReference type="PIRSF" id="PIRSF006066">
    <property type="entry name" value="HI0050"/>
    <property type="match status" value="1"/>
</dbReference>
<reference evidence="9 10" key="1">
    <citation type="journal article" date="2012" name="J. Bacteriol.">
        <title>Complete genome sequence of Alcanivorax dieselolei type strain B5.</title>
        <authorList>
            <person name="Lai Q."/>
            <person name="Li W."/>
            <person name="Shao Z."/>
        </authorList>
    </citation>
    <scope>NUCLEOTIDE SEQUENCE [LARGE SCALE GENOMIC DNA]</scope>
    <source>
        <strain evidence="10">DSM 16502 / CGMCC 1.3690 / B-5</strain>
    </source>
</reference>
<dbReference type="KEGG" id="adi:B5T_03036"/>
<evidence type="ECO:0000256" key="4">
    <source>
        <dbReference type="ARBA" id="ARBA00022692"/>
    </source>
</evidence>
<dbReference type="PANTHER" id="PTHR33362:SF5">
    <property type="entry name" value="C4-DICARBOXYLATE TRAP TRANSPORTER LARGE PERMEASE PROTEIN DCTM"/>
    <property type="match status" value="1"/>
</dbReference>
<dbReference type="Pfam" id="PF06808">
    <property type="entry name" value="DctM"/>
    <property type="match status" value="1"/>
</dbReference>
<accession>K0CCM0</accession>
<feature type="transmembrane region" description="Helical" evidence="7">
    <location>
        <begin position="107"/>
        <end position="131"/>
    </location>
</feature>
<keyword evidence="6 7" id="KW-0472">Membrane</keyword>
<evidence type="ECO:0000256" key="1">
    <source>
        <dbReference type="ARBA" id="ARBA00004429"/>
    </source>
</evidence>
<feature type="transmembrane region" description="Helical" evidence="7">
    <location>
        <begin position="6"/>
        <end position="39"/>
    </location>
</feature>
<feature type="transmembrane region" description="Helical" evidence="7">
    <location>
        <begin position="330"/>
        <end position="353"/>
    </location>
</feature>
<dbReference type="InterPro" id="IPR010656">
    <property type="entry name" value="DctM"/>
</dbReference>
<feature type="transmembrane region" description="Helical" evidence="7">
    <location>
        <begin position="297"/>
        <end position="318"/>
    </location>
</feature>
<organism evidence="9 10">
    <name type="scientific">Alcanivorax dieselolei (strain DSM 16502 / CGMCC 1.3690 / MCCC 1A00001 / B-5)</name>
    <name type="common">Alloalcanivorax dieselolei</name>
    <dbReference type="NCBI Taxonomy" id="930169"/>
    <lineage>
        <taxon>Bacteria</taxon>
        <taxon>Pseudomonadati</taxon>
        <taxon>Pseudomonadota</taxon>
        <taxon>Gammaproteobacteria</taxon>
        <taxon>Oceanospirillales</taxon>
        <taxon>Alcanivoracaceae</taxon>
        <taxon>Alloalcanivorax</taxon>
    </lineage>
</organism>
<comment type="function">
    <text evidence="7">Part of the tripartite ATP-independent periplasmic (TRAP) transport system.</text>
</comment>
<dbReference type="PATRIC" id="fig|930169.3.peg.2999"/>
<evidence type="ECO:0000256" key="7">
    <source>
        <dbReference type="RuleBase" id="RU369079"/>
    </source>
</evidence>
<feature type="transmembrane region" description="Helical" evidence="7">
    <location>
        <begin position="236"/>
        <end position="254"/>
    </location>
</feature>
<keyword evidence="5 7" id="KW-1133">Transmembrane helix</keyword>
<dbReference type="Proteomes" id="UP000006286">
    <property type="component" value="Chromosome"/>
</dbReference>
<keyword evidence="2" id="KW-1003">Cell membrane</keyword>
<dbReference type="NCBIfam" id="TIGR00786">
    <property type="entry name" value="dctM"/>
    <property type="match status" value="1"/>
</dbReference>
<dbReference type="InterPro" id="IPR004681">
    <property type="entry name" value="TRAP_DctM"/>
</dbReference>
<dbReference type="STRING" id="930169.B5T_03036"/>
<dbReference type="PANTHER" id="PTHR33362">
    <property type="entry name" value="SIALIC ACID TRAP TRANSPORTER PERMEASE PROTEIN SIAT-RELATED"/>
    <property type="match status" value="1"/>
</dbReference>
<evidence type="ECO:0000313" key="10">
    <source>
        <dbReference type="Proteomes" id="UP000006286"/>
    </source>
</evidence>
<evidence type="ECO:0000256" key="3">
    <source>
        <dbReference type="ARBA" id="ARBA00022519"/>
    </source>
</evidence>
<feature type="transmembrane region" description="Helical" evidence="7">
    <location>
        <begin position="374"/>
        <end position="400"/>
    </location>
</feature>
<dbReference type="RefSeq" id="WP_014995370.1">
    <property type="nucleotide sequence ID" value="NC_018691.1"/>
</dbReference>
<keyword evidence="7" id="KW-0813">Transport</keyword>
<keyword evidence="4 7" id="KW-0812">Transmembrane</keyword>
<comment type="subunit">
    <text evidence="7">The complex comprises the extracytoplasmic solute receptor protein and the two transmembrane proteins.</text>
</comment>
<evidence type="ECO:0000256" key="2">
    <source>
        <dbReference type="ARBA" id="ARBA00022475"/>
    </source>
</evidence>
<evidence type="ECO:0000256" key="5">
    <source>
        <dbReference type="ARBA" id="ARBA00022989"/>
    </source>
</evidence>